<dbReference type="EMBL" id="JAUIZM010000008">
    <property type="protein sequence ID" value="KAK1368432.1"/>
    <property type="molecule type" value="Genomic_DNA"/>
</dbReference>
<dbReference type="AlphaFoldDB" id="A0AAD8MD25"/>
<evidence type="ECO:0000313" key="4">
    <source>
        <dbReference type="Proteomes" id="UP001237642"/>
    </source>
</evidence>
<feature type="region of interest" description="Disordered" evidence="1">
    <location>
        <begin position="68"/>
        <end position="87"/>
    </location>
</feature>
<dbReference type="Proteomes" id="UP001237642">
    <property type="component" value="Unassembled WGS sequence"/>
</dbReference>
<feature type="compositionally biased region" description="Basic and acidic residues" evidence="1">
    <location>
        <begin position="70"/>
        <end position="84"/>
    </location>
</feature>
<gene>
    <name evidence="3" type="ORF">POM88_034524</name>
</gene>
<keyword evidence="4" id="KW-1185">Reference proteome</keyword>
<evidence type="ECO:0000313" key="3">
    <source>
        <dbReference type="EMBL" id="KAK1368432.1"/>
    </source>
</evidence>
<accession>A0AAD8MD25</accession>
<dbReference type="PANTHER" id="PTHR34064:SF4">
    <property type="entry name" value="PROTEIN, PUTATIVE-RELATED"/>
    <property type="match status" value="1"/>
</dbReference>
<protein>
    <submittedName>
        <fullName evidence="3">Uncharacterized protein</fullName>
    </submittedName>
</protein>
<comment type="caution">
    <text evidence="3">The sequence shown here is derived from an EMBL/GenBank/DDBJ whole genome shotgun (WGS) entry which is preliminary data.</text>
</comment>
<organism evidence="3 4">
    <name type="scientific">Heracleum sosnowskyi</name>
    <dbReference type="NCBI Taxonomy" id="360622"/>
    <lineage>
        <taxon>Eukaryota</taxon>
        <taxon>Viridiplantae</taxon>
        <taxon>Streptophyta</taxon>
        <taxon>Embryophyta</taxon>
        <taxon>Tracheophyta</taxon>
        <taxon>Spermatophyta</taxon>
        <taxon>Magnoliopsida</taxon>
        <taxon>eudicotyledons</taxon>
        <taxon>Gunneridae</taxon>
        <taxon>Pentapetalae</taxon>
        <taxon>asterids</taxon>
        <taxon>campanulids</taxon>
        <taxon>Apiales</taxon>
        <taxon>Apiaceae</taxon>
        <taxon>Apioideae</taxon>
        <taxon>apioid superclade</taxon>
        <taxon>Tordylieae</taxon>
        <taxon>Tordyliinae</taxon>
        <taxon>Heracleum</taxon>
    </lineage>
</organism>
<keyword evidence="2" id="KW-0812">Transmembrane</keyword>
<reference evidence="3" key="1">
    <citation type="submission" date="2023-02" db="EMBL/GenBank/DDBJ databases">
        <title>Genome of toxic invasive species Heracleum sosnowskyi carries increased number of genes despite the absence of recent whole-genome duplications.</title>
        <authorList>
            <person name="Schelkunov M."/>
            <person name="Shtratnikova V."/>
            <person name="Makarenko M."/>
            <person name="Klepikova A."/>
            <person name="Omelchenko D."/>
            <person name="Novikova G."/>
            <person name="Obukhova E."/>
            <person name="Bogdanov V."/>
            <person name="Penin A."/>
            <person name="Logacheva M."/>
        </authorList>
    </citation>
    <scope>NUCLEOTIDE SEQUENCE</scope>
    <source>
        <strain evidence="3">Hsosn_3</strain>
        <tissue evidence="3">Leaf</tissue>
    </source>
</reference>
<dbReference type="PANTHER" id="PTHR34064">
    <property type="entry name" value="OS04G0672300 PROTEIN"/>
    <property type="match status" value="1"/>
</dbReference>
<evidence type="ECO:0000256" key="1">
    <source>
        <dbReference type="SAM" id="MobiDB-lite"/>
    </source>
</evidence>
<keyword evidence="2" id="KW-1133">Transmembrane helix</keyword>
<sequence>MTKSLGFLQQGNMNPTFEADQDTSLQYTTKKSDSFVVEMERFSHLSSKNVSPNSRITLQCKLSRKGPGSFEKKINSNADNEKVDSSTPEKPILVTVGATNYPFDQQLHQQITITTPTTTDTTESKLCSKRNSFKRSSSWTIAPRRILLFFATLSSMGTILLIYLTLSMKNGLISNCMETTC</sequence>
<reference evidence="3" key="2">
    <citation type="submission" date="2023-05" db="EMBL/GenBank/DDBJ databases">
        <authorList>
            <person name="Schelkunov M.I."/>
        </authorList>
    </citation>
    <scope>NUCLEOTIDE SEQUENCE</scope>
    <source>
        <strain evidence="3">Hsosn_3</strain>
        <tissue evidence="3">Leaf</tissue>
    </source>
</reference>
<proteinExistence type="predicted"/>
<keyword evidence="2" id="KW-0472">Membrane</keyword>
<evidence type="ECO:0000256" key="2">
    <source>
        <dbReference type="SAM" id="Phobius"/>
    </source>
</evidence>
<feature type="transmembrane region" description="Helical" evidence="2">
    <location>
        <begin position="146"/>
        <end position="166"/>
    </location>
</feature>
<name>A0AAD8MD25_9APIA</name>